<proteinExistence type="predicted"/>
<dbReference type="Proteomes" id="UP000286134">
    <property type="component" value="Unassembled WGS sequence"/>
</dbReference>
<sequence length="92" mass="10594">MKAFHIEDICMLVAMSFYFVLLVLINISAHYATNLYPEEEASTIFADPRNVADRILGSKIVVGLEQSMVAVTWLVKLCIWFFLKRVCLKYKC</sequence>
<accession>A0A420HXS2</accession>
<evidence type="ECO:0000313" key="3">
    <source>
        <dbReference type="Proteomes" id="UP000286134"/>
    </source>
</evidence>
<gene>
    <name evidence="2" type="ORF">OnM2_035050</name>
</gene>
<keyword evidence="1" id="KW-0812">Transmembrane</keyword>
<name>A0A420HXS2_9PEZI</name>
<feature type="transmembrane region" description="Helical" evidence="1">
    <location>
        <begin position="12"/>
        <end position="32"/>
    </location>
</feature>
<reference evidence="2 3" key="1">
    <citation type="journal article" date="2018" name="BMC Genomics">
        <title>Comparative genome analyses reveal sequence features reflecting distinct modes of host-adaptation between dicot and monocot powdery mildew.</title>
        <authorList>
            <person name="Wu Y."/>
            <person name="Ma X."/>
            <person name="Pan Z."/>
            <person name="Kale S.D."/>
            <person name="Song Y."/>
            <person name="King H."/>
            <person name="Zhang Q."/>
            <person name="Presley C."/>
            <person name="Deng X."/>
            <person name="Wei C.I."/>
            <person name="Xiao S."/>
        </authorList>
    </citation>
    <scope>NUCLEOTIDE SEQUENCE [LARGE SCALE GENOMIC DNA]</scope>
    <source>
        <strain evidence="2">UMSG2</strain>
    </source>
</reference>
<evidence type="ECO:0000313" key="2">
    <source>
        <dbReference type="EMBL" id="RKF62159.1"/>
    </source>
</evidence>
<evidence type="ECO:0000256" key="1">
    <source>
        <dbReference type="SAM" id="Phobius"/>
    </source>
</evidence>
<comment type="caution">
    <text evidence="2">The sequence shown here is derived from an EMBL/GenBank/DDBJ whole genome shotgun (WGS) entry which is preliminary data.</text>
</comment>
<keyword evidence="3" id="KW-1185">Reference proteome</keyword>
<dbReference type="AlphaFoldDB" id="A0A420HXS2"/>
<dbReference type="EMBL" id="MCFK01003567">
    <property type="protein sequence ID" value="RKF62159.1"/>
    <property type="molecule type" value="Genomic_DNA"/>
</dbReference>
<feature type="transmembrane region" description="Helical" evidence="1">
    <location>
        <begin position="60"/>
        <end position="83"/>
    </location>
</feature>
<protein>
    <submittedName>
        <fullName evidence="2">Uncharacterized protein</fullName>
    </submittedName>
</protein>
<keyword evidence="1" id="KW-1133">Transmembrane helix</keyword>
<dbReference type="OrthoDB" id="3903189at2759"/>
<dbReference type="STRING" id="212602.A0A420HXS2"/>
<organism evidence="2 3">
    <name type="scientific">Erysiphe neolycopersici</name>
    <dbReference type="NCBI Taxonomy" id="212602"/>
    <lineage>
        <taxon>Eukaryota</taxon>
        <taxon>Fungi</taxon>
        <taxon>Dikarya</taxon>
        <taxon>Ascomycota</taxon>
        <taxon>Pezizomycotina</taxon>
        <taxon>Leotiomycetes</taxon>
        <taxon>Erysiphales</taxon>
        <taxon>Erysiphaceae</taxon>
        <taxon>Erysiphe</taxon>
    </lineage>
</organism>
<keyword evidence="1" id="KW-0472">Membrane</keyword>